<proteinExistence type="predicted"/>
<reference evidence="1" key="1">
    <citation type="journal article" date="2021" name="Nat. Microbiol.">
        <title>Cocultivation of an ultrasmall environmental parasitic bacterium with lytic ability against bacteria associated with wastewater foams.</title>
        <authorList>
            <person name="Batinovic S."/>
            <person name="Rose J.J.A."/>
            <person name="Ratcliffe J."/>
            <person name="Seviour R.J."/>
            <person name="Petrovski S."/>
        </authorList>
    </citation>
    <scope>NUCLEOTIDE SEQUENCE</scope>
    <source>
        <strain evidence="1">JR1</strain>
    </source>
</reference>
<dbReference type="AlphaFoldDB" id="A0A857MIX3"/>
<organism evidence="1 2">
    <name type="scientific">Candidatus Mycosynbacter amalyticus</name>
    <dbReference type="NCBI Taxonomy" id="2665156"/>
    <lineage>
        <taxon>Bacteria</taxon>
        <taxon>Candidatus Saccharimonadota</taxon>
        <taxon>Candidatus Saccharimonadota incertae sedis</taxon>
        <taxon>Candidatus Mycosynbacter</taxon>
    </lineage>
</organism>
<evidence type="ECO:0000313" key="2">
    <source>
        <dbReference type="Proteomes" id="UP001059824"/>
    </source>
</evidence>
<keyword evidence="2" id="KW-1185">Reference proteome</keyword>
<dbReference type="EMBL" id="CP045921">
    <property type="protein sequence ID" value="QHN42506.1"/>
    <property type="molecule type" value="Genomic_DNA"/>
</dbReference>
<dbReference type="KEGG" id="mama:GII36_01420"/>
<name>A0A857MIX3_9BACT</name>
<protein>
    <submittedName>
        <fullName evidence="1">Uncharacterized protein</fullName>
    </submittedName>
</protein>
<gene>
    <name evidence="1" type="ORF">GII36_01420</name>
</gene>
<dbReference type="RefSeq" id="WP_260763872.1">
    <property type="nucleotide sequence ID" value="NZ_CP045921.1"/>
</dbReference>
<dbReference type="Proteomes" id="UP001059824">
    <property type="component" value="Chromosome"/>
</dbReference>
<evidence type="ECO:0000313" key="1">
    <source>
        <dbReference type="EMBL" id="QHN42506.1"/>
    </source>
</evidence>
<accession>A0A857MIX3</accession>
<sequence length="331" mass="38190">MSEYYFDNDLDTAEPTSEPVVAQFYQYIDIVAEKVTWFSKEDLDDLAEYGNELIAESEDYFGDPLQVYLAFDASVDETTADGSYPISDQIGRTNIIGELSEFVIKQQDNGTHKLLARVTSTTVGIEGVYEKEIVAEGDLPIEIRQEGDGRNANMAEGIDGRMHDMHFDVTQLSYRMTDWRVRQTREFARLFQDSWCLESQHLWRYLGMKTMNMRDDQLLEYEVALNMYLEDVYRRNLSTKAYFVKPEVVNVIANDVSATQQCVALTHVGEEASLFALRLRRNSKDTQKLDVKAYLENCQDRDKLYELDVTSARDVLFGTLENIRRVRDTSL</sequence>